<reference evidence="3 4" key="1">
    <citation type="submission" date="2014-02" db="EMBL/GenBank/DDBJ databases">
        <title>The small core and large imbalanced accessory genome model reveals a collaborative survival strategy of Sorangium cellulosum strains in nature.</title>
        <authorList>
            <person name="Han K."/>
            <person name="Peng R."/>
            <person name="Blom J."/>
            <person name="Li Y.-Z."/>
        </authorList>
    </citation>
    <scope>NUCLEOTIDE SEQUENCE [LARGE SCALE GENOMIC DNA]</scope>
    <source>
        <strain evidence="3 4">So0157-18</strain>
    </source>
</reference>
<dbReference type="EMBL" id="JELX01001165">
    <property type="protein sequence ID" value="KYF59859.1"/>
    <property type="molecule type" value="Genomic_DNA"/>
</dbReference>
<dbReference type="AlphaFoldDB" id="A0A150PVZ8"/>
<sequence>MSATQQDDLDQAPEERPAAPAGRPPWARRLAPVILVAGALFAGSVLFKSMPEEREVELKLDDAATVVRLDVTWTDPSSGQRATEAAPVIDSSWRFAEGTAPRTVLTKVSLPDGLYHVEIAVDRKRGHDVTSRTVTLGDSSRLTLFVR</sequence>
<dbReference type="Proteomes" id="UP000075604">
    <property type="component" value="Unassembled WGS sequence"/>
</dbReference>
<feature type="region of interest" description="Disordered" evidence="1">
    <location>
        <begin position="1"/>
        <end position="24"/>
    </location>
</feature>
<comment type="caution">
    <text evidence="3">The sequence shown here is derived from an EMBL/GenBank/DDBJ whole genome shotgun (WGS) entry which is preliminary data.</text>
</comment>
<accession>A0A150PVZ8</accession>
<gene>
    <name evidence="3" type="ORF">BE04_47815</name>
</gene>
<keyword evidence="2" id="KW-0812">Transmembrane</keyword>
<proteinExistence type="predicted"/>
<evidence type="ECO:0000256" key="2">
    <source>
        <dbReference type="SAM" id="Phobius"/>
    </source>
</evidence>
<protein>
    <submittedName>
        <fullName evidence="3">Uncharacterized protein</fullName>
    </submittedName>
</protein>
<organism evidence="3 4">
    <name type="scientific">Sorangium cellulosum</name>
    <name type="common">Polyangium cellulosum</name>
    <dbReference type="NCBI Taxonomy" id="56"/>
    <lineage>
        <taxon>Bacteria</taxon>
        <taxon>Pseudomonadati</taxon>
        <taxon>Myxococcota</taxon>
        <taxon>Polyangia</taxon>
        <taxon>Polyangiales</taxon>
        <taxon>Polyangiaceae</taxon>
        <taxon>Sorangium</taxon>
    </lineage>
</organism>
<keyword evidence="2" id="KW-0472">Membrane</keyword>
<evidence type="ECO:0000313" key="3">
    <source>
        <dbReference type="EMBL" id="KYF59859.1"/>
    </source>
</evidence>
<feature type="transmembrane region" description="Helical" evidence="2">
    <location>
        <begin position="30"/>
        <end position="47"/>
    </location>
</feature>
<evidence type="ECO:0000256" key="1">
    <source>
        <dbReference type="SAM" id="MobiDB-lite"/>
    </source>
</evidence>
<evidence type="ECO:0000313" key="4">
    <source>
        <dbReference type="Proteomes" id="UP000075604"/>
    </source>
</evidence>
<name>A0A150PVZ8_SORCE</name>
<keyword evidence="2" id="KW-1133">Transmembrane helix</keyword>